<dbReference type="Proteomes" id="UP000815325">
    <property type="component" value="Unassembled WGS sequence"/>
</dbReference>
<accession>A0ABQ7GD53</accession>
<dbReference type="SUPFAM" id="SSF75011">
    <property type="entry name" value="3-carboxy-cis,cis-mucoante lactonizing enzyme"/>
    <property type="match status" value="1"/>
</dbReference>
<organism evidence="1 2">
    <name type="scientific">Dunaliella salina</name>
    <name type="common">Green alga</name>
    <name type="synonym">Protococcus salinus</name>
    <dbReference type="NCBI Taxonomy" id="3046"/>
    <lineage>
        <taxon>Eukaryota</taxon>
        <taxon>Viridiplantae</taxon>
        <taxon>Chlorophyta</taxon>
        <taxon>core chlorophytes</taxon>
        <taxon>Chlorophyceae</taxon>
        <taxon>CS clade</taxon>
        <taxon>Chlamydomonadales</taxon>
        <taxon>Dunaliellaceae</taxon>
        <taxon>Dunaliella</taxon>
    </lineage>
</organism>
<dbReference type="EMBL" id="MU069866">
    <property type="protein sequence ID" value="KAF5832534.1"/>
    <property type="molecule type" value="Genomic_DNA"/>
</dbReference>
<evidence type="ECO:0000313" key="2">
    <source>
        <dbReference type="Proteomes" id="UP000815325"/>
    </source>
</evidence>
<sequence length="153" mass="16573">MAFSRGQAYFSEKGSLTRMNATDYAVSRLGGPPNTPPDLPPTGIAVLPDGLAVIYPRRGSPIFLYDSIQNGFEFFGRAVNNQPLPLAFLAYNDNNADFYFAGERGNQVFVVNGDSCNSGFCNGTVIAGQSGGLWSTLRPAKCHSCNRYIFTNL</sequence>
<evidence type="ECO:0000313" key="1">
    <source>
        <dbReference type="EMBL" id="KAF5832534.1"/>
    </source>
</evidence>
<protein>
    <submittedName>
        <fullName evidence="1">Uncharacterized protein</fullName>
    </submittedName>
</protein>
<gene>
    <name evidence="1" type="ORF">DUNSADRAFT_11572</name>
</gene>
<keyword evidence="2" id="KW-1185">Reference proteome</keyword>
<reference evidence="1" key="1">
    <citation type="submission" date="2017-08" db="EMBL/GenBank/DDBJ databases">
        <authorList>
            <person name="Polle J.E."/>
            <person name="Barry K."/>
            <person name="Cushman J."/>
            <person name="Schmutz J."/>
            <person name="Tran D."/>
            <person name="Hathwaick L.T."/>
            <person name="Yim W.C."/>
            <person name="Jenkins J."/>
            <person name="Mckie-Krisberg Z.M."/>
            <person name="Prochnik S."/>
            <person name="Lindquist E."/>
            <person name="Dockter R.B."/>
            <person name="Adam C."/>
            <person name="Molina H."/>
            <person name="Bunkerborg J."/>
            <person name="Jin E."/>
            <person name="Buchheim M."/>
            <person name="Magnuson J."/>
        </authorList>
    </citation>
    <scope>NUCLEOTIDE SEQUENCE</scope>
    <source>
        <strain evidence="1">CCAP 19/18</strain>
    </source>
</reference>
<proteinExistence type="predicted"/>
<name>A0ABQ7GD53_DUNSA</name>
<comment type="caution">
    <text evidence="1">The sequence shown here is derived from an EMBL/GenBank/DDBJ whole genome shotgun (WGS) entry which is preliminary data.</text>
</comment>